<dbReference type="InterPro" id="IPR050584">
    <property type="entry name" value="Cholesterol_7-desaturase"/>
</dbReference>
<name>A0A315ER45_9BURK</name>
<dbReference type="InterPro" id="IPR015881">
    <property type="entry name" value="ARHD_Rieske_2Fe_2S"/>
</dbReference>
<dbReference type="GO" id="GO:0051537">
    <property type="term" value="F:2 iron, 2 sulfur cluster binding"/>
    <property type="evidence" value="ECO:0007669"/>
    <property type="project" value="UniProtKB-KW"/>
</dbReference>
<dbReference type="SUPFAM" id="SSF50022">
    <property type="entry name" value="ISP domain"/>
    <property type="match status" value="1"/>
</dbReference>
<dbReference type="PANTHER" id="PTHR21266">
    <property type="entry name" value="IRON-SULFUR DOMAIN CONTAINING PROTEIN"/>
    <property type="match status" value="1"/>
</dbReference>
<dbReference type="AlphaFoldDB" id="A0A315ER45"/>
<dbReference type="Proteomes" id="UP000251341">
    <property type="component" value="Unassembled WGS sequence"/>
</dbReference>
<keyword evidence="5" id="KW-0411">Iron-sulfur</keyword>
<dbReference type="Pfam" id="PF19301">
    <property type="entry name" value="LigXa_C"/>
    <property type="match status" value="1"/>
</dbReference>
<dbReference type="Gene3D" id="2.102.10.10">
    <property type="entry name" value="Rieske [2Fe-2S] iron-sulphur domain"/>
    <property type="match status" value="1"/>
</dbReference>
<keyword evidence="2" id="KW-0479">Metal-binding</keyword>
<evidence type="ECO:0000256" key="4">
    <source>
        <dbReference type="ARBA" id="ARBA00023004"/>
    </source>
</evidence>
<keyword evidence="1" id="KW-0001">2Fe-2S</keyword>
<evidence type="ECO:0000256" key="2">
    <source>
        <dbReference type="ARBA" id="ARBA00022723"/>
    </source>
</evidence>
<evidence type="ECO:0000256" key="5">
    <source>
        <dbReference type="ARBA" id="ARBA00023014"/>
    </source>
</evidence>
<keyword evidence="4" id="KW-0408">Iron</keyword>
<keyword evidence="8" id="KW-1185">Reference proteome</keyword>
<proteinExistence type="predicted"/>
<dbReference type="CDD" id="cd03479">
    <property type="entry name" value="Rieske_RO_Alpha_PhDO_like"/>
    <property type="match status" value="1"/>
</dbReference>
<dbReference type="Pfam" id="PF00355">
    <property type="entry name" value="Rieske"/>
    <property type="match status" value="1"/>
</dbReference>
<evidence type="ECO:0000313" key="7">
    <source>
        <dbReference type="EMBL" id="PUE59721.1"/>
    </source>
</evidence>
<evidence type="ECO:0000256" key="3">
    <source>
        <dbReference type="ARBA" id="ARBA00023002"/>
    </source>
</evidence>
<reference evidence="7 8" key="1">
    <citation type="submission" date="2017-04" db="EMBL/GenBank/DDBJ databases">
        <title>Unexpected and diverse lifestyles within the genus Limnohabitans.</title>
        <authorList>
            <person name="Kasalicky V."/>
            <person name="Mehrshad M."/>
            <person name="Andrei S.-A."/>
            <person name="Salcher M."/>
            <person name="Kratochvilova H."/>
            <person name="Simek K."/>
            <person name="Ghai R."/>
        </authorList>
    </citation>
    <scope>NUCLEOTIDE SEQUENCE [LARGE SCALE GENOMIC DNA]</scope>
    <source>
        <strain evidence="7 8">MWH-C5</strain>
    </source>
</reference>
<dbReference type="SUPFAM" id="SSF55961">
    <property type="entry name" value="Bet v1-like"/>
    <property type="match status" value="1"/>
</dbReference>
<gene>
    <name evidence="7" type="ORF">B9Z44_09110</name>
</gene>
<dbReference type="EMBL" id="NESP01000001">
    <property type="protein sequence ID" value="PUE59721.1"/>
    <property type="molecule type" value="Genomic_DNA"/>
</dbReference>
<dbReference type="PANTHER" id="PTHR21266:SF59">
    <property type="entry name" value="BLR4922 PROTEIN"/>
    <property type="match status" value="1"/>
</dbReference>
<dbReference type="InterPro" id="IPR045623">
    <property type="entry name" value="LigXa_C"/>
</dbReference>
<protein>
    <submittedName>
        <fullName evidence="7">MarR family transcriptional regulator</fullName>
    </submittedName>
</protein>
<dbReference type="GO" id="GO:0005506">
    <property type="term" value="F:iron ion binding"/>
    <property type="evidence" value="ECO:0007669"/>
    <property type="project" value="InterPro"/>
</dbReference>
<sequence>MLTPEENDLLCRVEGKAPMGQLMRRHWQAICLLEEVSEPDGKPIRARVLGEDLVVFRDTEGRVGVMDEYCPHRRASLVYGRNENCGLRCLYHGWKMDVAGNVTEMSSEPVASGMANKVKHTAYPTKEWGGFVWAYMGPADTMTEFTPPPWAPTEDVRVSIAKIIIPCNWAQILEGQIDSAHSSSLHSSDMVPARVDGAKATDKNWLRPSTDKAPRMQTQRDAYGFRYAAIRRPIHNAATHDYVRSTVFVAPASALIPPNNLYNVANINTAIDDTHTAFHFIAWGDPASTPETATWRQFLSAQVGVDVDAQFKPVRTVANDFMQDRQAMKAGNFTGIPGIPNQDMAMWVTMGPIADRTHDRLGASDLAIVEFRRQMLEAVQSFMKGEPPIGVGPLRIPSTMCSYQAVVPKEVDWREHEAKPV</sequence>
<dbReference type="GO" id="GO:0016491">
    <property type="term" value="F:oxidoreductase activity"/>
    <property type="evidence" value="ECO:0007669"/>
    <property type="project" value="UniProtKB-KW"/>
</dbReference>
<dbReference type="RefSeq" id="WP_108359798.1">
    <property type="nucleotide sequence ID" value="NZ_NESP01000001.1"/>
</dbReference>
<dbReference type="PROSITE" id="PS51296">
    <property type="entry name" value="RIESKE"/>
    <property type="match status" value="1"/>
</dbReference>
<accession>A0A315ER45</accession>
<feature type="domain" description="Rieske" evidence="6">
    <location>
        <begin position="30"/>
        <end position="134"/>
    </location>
</feature>
<evidence type="ECO:0000256" key="1">
    <source>
        <dbReference type="ARBA" id="ARBA00022714"/>
    </source>
</evidence>
<evidence type="ECO:0000259" key="6">
    <source>
        <dbReference type="PROSITE" id="PS51296"/>
    </source>
</evidence>
<evidence type="ECO:0000313" key="8">
    <source>
        <dbReference type="Proteomes" id="UP000251341"/>
    </source>
</evidence>
<keyword evidence="3" id="KW-0560">Oxidoreductase</keyword>
<comment type="caution">
    <text evidence="7">The sequence shown here is derived from an EMBL/GenBank/DDBJ whole genome shotgun (WGS) entry which is preliminary data.</text>
</comment>
<dbReference type="PROSITE" id="PS00570">
    <property type="entry name" value="RING_HYDROXYL_ALPHA"/>
    <property type="match status" value="1"/>
</dbReference>
<dbReference type="InterPro" id="IPR036922">
    <property type="entry name" value="Rieske_2Fe-2S_sf"/>
</dbReference>
<organism evidence="7 8">
    <name type="scientific">Limnohabitans curvus</name>
    <dbReference type="NCBI Taxonomy" id="323423"/>
    <lineage>
        <taxon>Bacteria</taxon>
        <taxon>Pseudomonadati</taxon>
        <taxon>Pseudomonadota</taxon>
        <taxon>Betaproteobacteria</taxon>
        <taxon>Burkholderiales</taxon>
        <taxon>Comamonadaceae</taxon>
        <taxon>Limnohabitans</taxon>
    </lineage>
</organism>
<dbReference type="InterPro" id="IPR017941">
    <property type="entry name" value="Rieske_2Fe-2S"/>
</dbReference>